<proteinExistence type="inferred from homology"/>
<feature type="transmembrane region" description="Helical" evidence="8">
    <location>
        <begin position="96"/>
        <end position="114"/>
    </location>
</feature>
<dbReference type="PANTHER" id="PTHR31686">
    <property type="match status" value="1"/>
</dbReference>
<evidence type="ECO:0000256" key="3">
    <source>
        <dbReference type="ARBA" id="ARBA00022448"/>
    </source>
</evidence>
<dbReference type="GO" id="GO:0000319">
    <property type="term" value="F:sulfite transmembrane transporter activity"/>
    <property type="evidence" value="ECO:0007669"/>
    <property type="project" value="TreeGrafter"/>
</dbReference>
<dbReference type="PANTHER" id="PTHR31686:SF1">
    <property type="entry name" value="SULFITE EFFLUX PUMP SSU1"/>
    <property type="match status" value="1"/>
</dbReference>
<dbReference type="Proteomes" id="UP000274315">
    <property type="component" value="Unassembled WGS sequence"/>
</dbReference>
<dbReference type="InterPro" id="IPR038665">
    <property type="entry name" value="Voltage-dep_anion_channel_sf"/>
</dbReference>
<evidence type="ECO:0000313" key="10">
    <source>
        <dbReference type="Proteomes" id="UP000274315"/>
    </source>
</evidence>
<keyword evidence="4" id="KW-1003">Cell membrane</keyword>
<feature type="transmembrane region" description="Helical" evidence="8">
    <location>
        <begin position="378"/>
        <end position="397"/>
    </location>
</feature>
<dbReference type="FunFam" id="1.50.10.150:FF:000004">
    <property type="entry name" value="Malic acid transporter"/>
    <property type="match status" value="1"/>
</dbReference>
<dbReference type="InterPro" id="IPR004695">
    <property type="entry name" value="SLAC1/Mae1/Ssu1/TehA"/>
</dbReference>
<evidence type="ECO:0000256" key="7">
    <source>
        <dbReference type="ARBA" id="ARBA00023136"/>
    </source>
</evidence>
<feature type="transmembrane region" description="Helical" evidence="8">
    <location>
        <begin position="156"/>
        <end position="180"/>
    </location>
</feature>
<feature type="transmembrane region" description="Helical" evidence="8">
    <location>
        <begin position="341"/>
        <end position="366"/>
    </location>
</feature>
<organism evidence="9 10">
    <name type="scientific">Pseudomonas syringae pv. aptata</name>
    <dbReference type="NCBI Taxonomy" id="83167"/>
    <lineage>
        <taxon>Bacteria</taxon>
        <taxon>Pseudomonadati</taxon>
        <taxon>Pseudomonadota</taxon>
        <taxon>Gammaproteobacteria</taxon>
        <taxon>Pseudomonadales</taxon>
        <taxon>Pseudomonadaceae</taxon>
        <taxon>Pseudomonas</taxon>
        <taxon>Pseudomonas syringae</taxon>
    </lineage>
</organism>
<keyword evidence="7 8" id="KW-0472">Membrane</keyword>
<dbReference type="Pfam" id="PF03595">
    <property type="entry name" value="SLAC1"/>
    <property type="match status" value="1"/>
</dbReference>
<name>A0A3M5WH31_PSEAP</name>
<evidence type="ECO:0000256" key="4">
    <source>
        <dbReference type="ARBA" id="ARBA00022475"/>
    </source>
</evidence>
<sequence>MQDSPGSSSRVERCFEKCRAGGESASRAYLLSGYGIEKLPVFLDKFTPLFCRHCSDEARRGGTMRDISLSKVMQGGQPLSALSNPREAIRQFTPNWFAATMGTGILALALGQLPGNIALLSYAGKALWLFNIVLFSAFTLMYAARWVFFFNEAKQIFGHSTVSMFFGTIPMGLATIINGLMQYGVPTWGDALIPLAHGLWWLDVAMALACGVLIPFMMFTRQEHSIDQMTAVWLLPVVAAEVAAASGGVIAPHLADASAQFNMLITSYVLWAYSVPVALSILVILVLRLALHKLPHENMAASSWLSLGPIGTGALGMLVIGGDAPAIFAAHGMANAGAVAAGIGLIAGILFWGLGLWWMLLALLITARYAKGGIPFNLGWWGFTFPLGVYAVTTLKLGVILDLAFFNVLGVILVLMLTVMWLVVAAKTTIGAYRGNLFVSPCIASLKAKQAQR</sequence>
<dbReference type="AlphaFoldDB" id="A0A3M5WH31"/>
<dbReference type="CDD" id="cd09318">
    <property type="entry name" value="TDT_SSU1"/>
    <property type="match status" value="1"/>
</dbReference>
<keyword evidence="6 8" id="KW-1133">Transmembrane helix</keyword>
<evidence type="ECO:0000256" key="1">
    <source>
        <dbReference type="ARBA" id="ARBA00004651"/>
    </source>
</evidence>
<comment type="similarity">
    <text evidence="2">Belongs to the tellurite-resistance/dicarboxylate transporter (TDT) family.</text>
</comment>
<feature type="transmembrane region" description="Helical" evidence="8">
    <location>
        <begin position="126"/>
        <end position="144"/>
    </location>
</feature>
<evidence type="ECO:0000256" key="6">
    <source>
        <dbReference type="ARBA" id="ARBA00022989"/>
    </source>
</evidence>
<dbReference type="InterPro" id="IPR051629">
    <property type="entry name" value="Sulfite_efflux_TDT"/>
</dbReference>
<comment type="caution">
    <text evidence="9">The sequence shown here is derived from an EMBL/GenBank/DDBJ whole genome shotgun (WGS) entry which is preliminary data.</text>
</comment>
<protein>
    <submittedName>
        <fullName evidence="9">C4-dicarboxylate transporter/malic acid transport protein</fullName>
    </submittedName>
</protein>
<dbReference type="GO" id="GO:0005886">
    <property type="term" value="C:plasma membrane"/>
    <property type="evidence" value="ECO:0007669"/>
    <property type="project" value="UniProtKB-SubCell"/>
</dbReference>
<feature type="transmembrane region" description="Helical" evidence="8">
    <location>
        <begin position="270"/>
        <end position="291"/>
    </location>
</feature>
<feature type="transmembrane region" description="Helical" evidence="8">
    <location>
        <begin position="303"/>
        <end position="321"/>
    </location>
</feature>
<gene>
    <name evidence="9" type="ORF">ALP24_04403</name>
</gene>
<comment type="subcellular location">
    <subcellularLocation>
        <location evidence="1">Cell membrane</location>
        <topology evidence="1">Multi-pass membrane protein</topology>
    </subcellularLocation>
</comment>
<dbReference type="Gene3D" id="1.50.10.150">
    <property type="entry name" value="Voltage-dependent anion channel"/>
    <property type="match status" value="1"/>
</dbReference>
<evidence type="ECO:0000256" key="8">
    <source>
        <dbReference type="SAM" id="Phobius"/>
    </source>
</evidence>
<feature type="transmembrane region" description="Helical" evidence="8">
    <location>
        <begin position="231"/>
        <end position="250"/>
    </location>
</feature>
<evidence type="ECO:0000256" key="2">
    <source>
        <dbReference type="ARBA" id="ARBA00008566"/>
    </source>
</evidence>
<dbReference type="EMBL" id="RBUF01000634">
    <property type="protein sequence ID" value="RMU68965.1"/>
    <property type="molecule type" value="Genomic_DNA"/>
</dbReference>
<keyword evidence="5 8" id="KW-0812">Transmembrane</keyword>
<accession>A0A3M5WH31</accession>
<evidence type="ECO:0000313" key="9">
    <source>
        <dbReference type="EMBL" id="RMU68965.1"/>
    </source>
</evidence>
<reference evidence="9 10" key="1">
    <citation type="submission" date="2018-08" db="EMBL/GenBank/DDBJ databases">
        <title>Recombination of ecologically and evolutionarily significant loci maintains genetic cohesion in the Pseudomonas syringae species complex.</title>
        <authorList>
            <person name="Dillon M."/>
            <person name="Thakur S."/>
            <person name="Almeida R.N.D."/>
            <person name="Weir B.S."/>
            <person name="Guttman D.S."/>
        </authorList>
    </citation>
    <scope>NUCLEOTIDE SEQUENCE [LARGE SCALE GENOMIC DNA]</scope>
    <source>
        <strain evidence="9 10">ICMP 11935</strain>
    </source>
</reference>
<feature type="transmembrane region" description="Helical" evidence="8">
    <location>
        <begin position="200"/>
        <end position="219"/>
    </location>
</feature>
<evidence type="ECO:0000256" key="5">
    <source>
        <dbReference type="ARBA" id="ARBA00022692"/>
    </source>
</evidence>
<keyword evidence="3" id="KW-0813">Transport</keyword>
<feature type="transmembrane region" description="Helical" evidence="8">
    <location>
        <begin position="403"/>
        <end position="424"/>
    </location>
</feature>